<dbReference type="SUPFAM" id="SSF54523">
    <property type="entry name" value="Pili subunits"/>
    <property type="match status" value="1"/>
</dbReference>
<gene>
    <name evidence="2" type="ORF">AMJAP_3148</name>
</gene>
<reference evidence="2 3" key="1">
    <citation type="journal article" date="2008" name="Int. J. Syst. Evol. Microbiol.">
        <title>Amphritea japonica sp. nov. and Amphritea balenae sp. nov., isolated from the sediment adjacent to sperm whale carcasses off Kagoshima, Japan.</title>
        <authorList>
            <person name="Miyazaki M."/>
            <person name="Nogi Y."/>
            <person name="Fujiwara Y."/>
            <person name="Kawato M."/>
            <person name="Nagahama T."/>
            <person name="Kubokawa K."/>
            <person name="Horikoshi K."/>
        </authorList>
    </citation>
    <scope>NUCLEOTIDE SEQUENCE [LARGE SCALE GENOMIC DNA]</scope>
    <source>
        <strain evidence="2 3">ATCC BAA-1530</strain>
    </source>
</reference>
<dbReference type="RefSeq" id="WP_019622867.1">
    <property type="nucleotide sequence ID" value="NZ_AP014545.1"/>
</dbReference>
<dbReference type="InterPro" id="IPR012902">
    <property type="entry name" value="N_methyl_site"/>
</dbReference>
<accession>A0A7R6PQN2</accession>
<organism evidence="2 3">
    <name type="scientific">Amphritea japonica ATCC BAA-1530</name>
    <dbReference type="NCBI Taxonomy" id="1278309"/>
    <lineage>
        <taxon>Bacteria</taxon>
        <taxon>Pseudomonadati</taxon>
        <taxon>Pseudomonadota</taxon>
        <taxon>Gammaproteobacteria</taxon>
        <taxon>Oceanospirillales</taxon>
        <taxon>Oceanospirillaceae</taxon>
        <taxon>Amphritea</taxon>
    </lineage>
</organism>
<protein>
    <submittedName>
        <fullName evidence="2">Type IV pilus assembly protein PilW</fullName>
    </submittedName>
</protein>
<keyword evidence="1" id="KW-0812">Transmembrane</keyword>
<evidence type="ECO:0000313" key="3">
    <source>
        <dbReference type="Proteomes" id="UP000595663"/>
    </source>
</evidence>
<sequence>MTPLFLPHKGQSGFSLIELMIASVIGLLLTSAMLIAYVTSARTYQLQDAMSEVQENGRFAIHALLRDLRQSGVGISGNPIIEGVFNTAVDITEFEAIHSDLVINQGSVRSDIVYLPGLGIDGFAYYVGATGVGRIALYRNRDALVEGVTEMVVEYGVDADADKLVDNYKVLASLSAVDRDNIISARVYLLISSSGTGVVDQAQQLAAPFDVVDTSDRRLYQMFAATALIRNALVVKGIDG</sequence>
<dbReference type="InterPro" id="IPR045584">
    <property type="entry name" value="Pilin-like"/>
</dbReference>
<dbReference type="InterPro" id="IPR032092">
    <property type="entry name" value="PilW"/>
</dbReference>
<dbReference type="Pfam" id="PF07963">
    <property type="entry name" value="N_methyl"/>
    <property type="match status" value="1"/>
</dbReference>
<keyword evidence="3" id="KW-1185">Reference proteome</keyword>
<proteinExistence type="predicted"/>
<dbReference type="GO" id="GO:0043683">
    <property type="term" value="P:type IV pilus assembly"/>
    <property type="evidence" value="ECO:0007669"/>
    <property type="project" value="InterPro"/>
</dbReference>
<dbReference type="KEGG" id="ajp:AMJAP_3148"/>
<dbReference type="Proteomes" id="UP000595663">
    <property type="component" value="Chromosome"/>
</dbReference>
<dbReference type="Pfam" id="PF16074">
    <property type="entry name" value="PilW"/>
    <property type="match status" value="1"/>
</dbReference>
<dbReference type="NCBIfam" id="TIGR02532">
    <property type="entry name" value="IV_pilin_GFxxxE"/>
    <property type="match status" value="1"/>
</dbReference>
<evidence type="ECO:0000256" key="1">
    <source>
        <dbReference type="SAM" id="Phobius"/>
    </source>
</evidence>
<evidence type="ECO:0000313" key="2">
    <source>
        <dbReference type="EMBL" id="BBB27733.1"/>
    </source>
</evidence>
<feature type="transmembrane region" description="Helical" evidence="1">
    <location>
        <begin position="20"/>
        <end position="40"/>
    </location>
</feature>
<dbReference type="EMBL" id="AP014545">
    <property type="protein sequence ID" value="BBB27733.1"/>
    <property type="molecule type" value="Genomic_DNA"/>
</dbReference>
<keyword evidence="1" id="KW-1133">Transmembrane helix</keyword>
<dbReference type="PROSITE" id="PS00409">
    <property type="entry name" value="PROKAR_NTER_METHYL"/>
    <property type="match status" value="1"/>
</dbReference>
<dbReference type="AlphaFoldDB" id="A0A7R6PQN2"/>
<name>A0A7R6PQN2_9GAMM</name>
<keyword evidence="1" id="KW-0472">Membrane</keyword>
<dbReference type="OrthoDB" id="5296662at2"/>